<name>A0AAV5R4D7_PICKL</name>
<dbReference type="SUPFAM" id="SSF51735">
    <property type="entry name" value="NAD(P)-binding Rossmann-fold domains"/>
    <property type="match status" value="1"/>
</dbReference>
<keyword evidence="1" id="KW-0830">Ubiquinone</keyword>
<dbReference type="GO" id="GO:0005739">
    <property type="term" value="C:mitochondrion"/>
    <property type="evidence" value="ECO:0007669"/>
    <property type="project" value="TreeGrafter"/>
</dbReference>
<proteinExistence type="predicted"/>
<dbReference type="PANTHER" id="PTHR12126:SF16">
    <property type="entry name" value="MIOREX COMPLEX COMPONENT 2"/>
    <property type="match status" value="1"/>
</dbReference>
<dbReference type="GO" id="GO:0044877">
    <property type="term" value="F:protein-containing complex binding"/>
    <property type="evidence" value="ECO:0007669"/>
    <property type="project" value="TreeGrafter"/>
</dbReference>
<dbReference type="InterPro" id="IPR036291">
    <property type="entry name" value="NAD(P)-bd_dom_sf"/>
</dbReference>
<gene>
    <name evidence="1" type="ORF">DAPK24_026330</name>
</gene>
<organism evidence="1 2">
    <name type="scientific">Pichia kluyveri</name>
    <name type="common">Yeast</name>
    <dbReference type="NCBI Taxonomy" id="36015"/>
    <lineage>
        <taxon>Eukaryota</taxon>
        <taxon>Fungi</taxon>
        <taxon>Dikarya</taxon>
        <taxon>Ascomycota</taxon>
        <taxon>Saccharomycotina</taxon>
        <taxon>Pichiomycetes</taxon>
        <taxon>Pichiales</taxon>
        <taxon>Pichiaceae</taxon>
        <taxon>Pichia</taxon>
    </lineage>
</organism>
<dbReference type="Gene3D" id="3.40.50.720">
    <property type="entry name" value="NAD(P)-binding Rossmann-like Domain"/>
    <property type="match status" value="1"/>
</dbReference>
<dbReference type="EMBL" id="BTGB01000003">
    <property type="protein sequence ID" value="GMM46058.1"/>
    <property type="molecule type" value="Genomic_DNA"/>
</dbReference>
<accession>A0AAV5R4D7</accession>
<comment type="caution">
    <text evidence="1">The sequence shown here is derived from an EMBL/GenBank/DDBJ whole genome shotgun (WGS) entry which is preliminary data.</text>
</comment>
<dbReference type="InterPro" id="IPR051207">
    <property type="entry name" value="ComplexI_NDUFA9_subunit"/>
</dbReference>
<protein>
    <submittedName>
        <fullName evidence="1">Ubiquinone biosynthesis protein</fullName>
    </submittedName>
</protein>
<evidence type="ECO:0000313" key="1">
    <source>
        <dbReference type="EMBL" id="GMM46058.1"/>
    </source>
</evidence>
<dbReference type="Proteomes" id="UP001378960">
    <property type="component" value="Unassembled WGS sequence"/>
</dbReference>
<evidence type="ECO:0000313" key="2">
    <source>
        <dbReference type="Proteomes" id="UP001378960"/>
    </source>
</evidence>
<sequence>MKVLVFGGNGLLGKAICNAGRELKGWHMGAISRNSNGPLRGDILNPDSYRDILKDYDAVIDTVGILLENKTYKKSLSGDLSTFITNGIPSLFNPMNKSITYNDINRDSLIKLSNEVSNVGNSLNKDIPLVYISAHSCPPGIPKGYITSKREAEYYMIKLSNEKGGIRPIILRPGFMYDANDESNTRKMLKTVIGSASMFLNWVPPPVSTQSIAIKCINAIDDNRYRGIIV</sequence>
<keyword evidence="2" id="KW-1185">Reference proteome</keyword>
<reference evidence="1 2" key="1">
    <citation type="journal article" date="2023" name="Elife">
        <title>Identification of key yeast species and microbe-microbe interactions impacting larval growth of Drosophila in the wild.</title>
        <authorList>
            <person name="Mure A."/>
            <person name="Sugiura Y."/>
            <person name="Maeda R."/>
            <person name="Honda K."/>
            <person name="Sakurai N."/>
            <person name="Takahashi Y."/>
            <person name="Watada M."/>
            <person name="Katoh T."/>
            <person name="Gotoh A."/>
            <person name="Gotoh Y."/>
            <person name="Taniguchi I."/>
            <person name="Nakamura K."/>
            <person name="Hayashi T."/>
            <person name="Katayama T."/>
            <person name="Uemura T."/>
            <person name="Hattori Y."/>
        </authorList>
    </citation>
    <scope>NUCLEOTIDE SEQUENCE [LARGE SCALE GENOMIC DNA]</scope>
    <source>
        <strain evidence="1 2">PK-24</strain>
    </source>
</reference>
<dbReference type="PANTHER" id="PTHR12126">
    <property type="entry name" value="NADH-UBIQUINONE OXIDOREDUCTASE 39 KDA SUBUNIT-RELATED"/>
    <property type="match status" value="1"/>
</dbReference>
<dbReference type="AlphaFoldDB" id="A0AAV5R4D7"/>